<dbReference type="Gene3D" id="2.40.30.170">
    <property type="match status" value="1"/>
</dbReference>
<organism evidence="5 6">
    <name type="scientific">Pseudoalteromonas neustonica</name>
    <dbReference type="NCBI Taxonomy" id="1840331"/>
    <lineage>
        <taxon>Bacteria</taxon>
        <taxon>Pseudomonadati</taxon>
        <taxon>Pseudomonadota</taxon>
        <taxon>Gammaproteobacteria</taxon>
        <taxon>Alteromonadales</taxon>
        <taxon>Pseudoalteromonadaceae</taxon>
        <taxon>Pseudoalteromonas</taxon>
    </lineage>
</organism>
<dbReference type="PANTHER" id="PTHR32347:SF23">
    <property type="entry name" value="BLL5650 PROTEIN"/>
    <property type="match status" value="1"/>
</dbReference>
<dbReference type="InterPro" id="IPR050465">
    <property type="entry name" value="UPF0194_transport"/>
</dbReference>
<evidence type="ECO:0000256" key="2">
    <source>
        <dbReference type="ARBA" id="ARBA00023054"/>
    </source>
</evidence>
<dbReference type="Gene3D" id="2.40.50.100">
    <property type="match status" value="2"/>
</dbReference>
<evidence type="ECO:0000256" key="3">
    <source>
        <dbReference type="SAM" id="Coils"/>
    </source>
</evidence>
<gene>
    <name evidence="5" type="ORF">FQP85_21830</name>
</gene>
<keyword evidence="2 3" id="KW-0175">Coiled coil</keyword>
<feature type="transmembrane region" description="Helical" evidence="4">
    <location>
        <begin position="12"/>
        <end position="33"/>
    </location>
</feature>
<keyword evidence="4" id="KW-1133">Transmembrane helix</keyword>
<dbReference type="PANTHER" id="PTHR32347">
    <property type="entry name" value="EFFLUX SYSTEM COMPONENT YKNX-RELATED"/>
    <property type="match status" value="1"/>
</dbReference>
<keyword evidence="4" id="KW-0812">Transmembrane</keyword>
<proteinExistence type="predicted"/>
<keyword evidence="6" id="KW-1185">Reference proteome</keyword>
<evidence type="ECO:0000256" key="1">
    <source>
        <dbReference type="ARBA" id="ARBA00004196"/>
    </source>
</evidence>
<sequence length="415" mass="47084">MKQLLITKKRKTLKRFLIPLIISIGVAFLYFSWLSKDSIPEEYLKPIKIASTTESKILKGIGTIQPTQRELVSAPSDGTIKLLNIREGQTIKRGDILAELNNYDLEQKIHTAQLELLNISSQVSIDKSNLAIRLSQVQSELANSVMQLKQQKLELNANEALAEKGIISSIRFKQSRMQFEQNELEVEAKKAELALFKDAYEQQLIAYANKIKLAQNQLEYLNKKQSKLILTAQFDGVISQNSSKLGQVVKQGQSLFELIETNNLLAKVQVPQYSSDQLERGQAAEIITPSGRIQAKVDYIDTVIRNGSINVFLTLNSVTPNWLRSDQAIEANIYTAQQQATYNIQKPHDFNDFKHWNIFEVNANNQAVLTRINYHEVDSSQLSFEEKLSGNYVLLIPDKYTKEHTIDFNLGSSHD</sequence>
<evidence type="ECO:0000256" key="4">
    <source>
        <dbReference type="SAM" id="Phobius"/>
    </source>
</evidence>
<keyword evidence="4" id="KW-0472">Membrane</keyword>
<comment type="subcellular location">
    <subcellularLocation>
        <location evidence="1">Cell envelope</location>
    </subcellularLocation>
</comment>
<dbReference type="RefSeq" id="WP_145242559.1">
    <property type="nucleotide sequence ID" value="NZ_VNFF01000033.1"/>
</dbReference>
<feature type="coiled-coil region" evidence="3">
    <location>
        <begin position="197"/>
        <end position="224"/>
    </location>
</feature>
<comment type="caution">
    <text evidence="5">The sequence shown here is derived from an EMBL/GenBank/DDBJ whole genome shotgun (WGS) entry which is preliminary data.</text>
</comment>
<dbReference type="Proteomes" id="UP000317938">
    <property type="component" value="Unassembled WGS sequence"/>
</dbReference>
<dbReference type="EMBL" id="VNFF01000033">
    <property type="protein sequence ID" value="TVU79938.1"/>
    <property type="molecule type" value="Genomic_DNA"/>
</dbReference>
<evidence type="ECO:0000313" key="6">
    <source>
        <dbReference type="Proteomes" id="UP000317938"/>
    </source>
</evidence>
<protein>
    <submittedName>
        <fullName evidence="5">HlyD family efflux transporter periplasmic adaptor subunit</fullName>
    </submittedName>
</protein>
<accession>A0ABY3F7N9</accession>
<reference evidence="5 6" key="1">
    <citation type="submission" date="2019-07" db="EMBL/GenBank/DDBJ databases">
        <title>Diversity of Bacteria from Kongsfjorden, Arctic.</title>
        <authorList>
            <person name="Yu Y."/>
        </authorList>
    </citation>
    <scope>NUCLEOTIDE SEQUENCE [LARGE SCALE GENOMIC DNA]</scope>
    <source>
        <strain evidence="5 6">SM1927</strain>
    </source>
</reference>
<dbReference type="Gene3D" id="1.10.287.470">
    <property type="entry name" value="Helix hairpin bin"/>
    <property type="match status" value="1"/>
</dbReference>
<evidence type="ECO:0000313" key="5">
    <source>
        <dbReference type="EMBL" id="TVU79938.1"/>
    </source>
</evidence>
<name>A0ABY3F7N9_9GAMM</name>